<reference evidence="3" key="2">
    <citation type="submission" date="2022-10" db="EMBL/GenBank/DDBJ databases">
        <authorList>
            <consortium name="ENA_rothamsted_submissions"/>
            <consortium name="culmorum"/>
            <person name="King R."/>
        </authorList>
    </citation>
    <scope>NUCLEOTIDE SEQUENCE</scope>
</reference>
<keyword evidence="4" id="KW-1185">Reference proteome</keyword>
<feature type="signal peptide" evidence="2">
    <location>
        <begin position="1"/>
        <end position="20"/>
    </location>
</feature>
<evidence type="ECO:0000313" key="4">
    <source>
        <dbReference type="Proteomes" id="UP001153620"/>
    </source>
</evidence>
<keyword evidence="1" id="KW-0812">Transmembrane</keyword>
<evidence type="ECO:0000256" key="1">
    <source>
        <dbReference type="SAM" id="Phobius"/>
    </source>
</evidence>
<sequence length="132" mass="15002">MKFCIPITIFIAAIILFGNAQKLSEEIKSEMFYGKINETLREPLKMYPKRIKCIIKELKSKRTMEVIESFYNFTYADNGYMCYFGNHTGVMKVLQPIIDSASFGCTIIGFCAIFLICTVLLTVVACVACLHK</sequence>
<protein>
    <submittedName>
        <fullName evidence="3">Uncharacterized protein</fullName>
    </submittedName>
</protein>
<keyword evidence="1" id="KW-0472">Membrane</keyword>
<organism evidence="3 4">
    <name type="scientific">Chironomus riparius</name>
    <dbReference type="NCBI Taxonomy" id="315576"/>
    <lineage>
        <taxon>Eukaryota</taxon>
        <taxon>Metazoa</taxon>
        <taxon>Ecdysozoa</taxon>
        <taxon>Arthropoda</taxon>
        <taxon>Hexapoda</taxon>
        <taxon>Insecta</taxon>
        <taxon>Pterygota</taxon>
        <taxon>Neoptera</taxon>
        <taxon>Endopterygota</taxon>
        <taxon>Diptera</taxon>
        <taxon>Nematocera</taxon>
        <taxon>Chironomoidea</taxon>
        <taxon>Chironomidae</taxon>
        <taxon>Chironominae</taxon>
        <taxon>Chironomus</taxon>
    </lineage>
</organism>
<name>A0A9N9RNV0_9DIPT</name>
<dbReference type="Proteomes" id="UP001153620">
    <property type="component" value="Chromosome 1"/>
</dbReference>
<proteinExistence type="predicted"/>
<keyword evidence="2" id="KW-0732">Signal</keyword>
<evidence type="ECO:0000256" key="2">
    <source>
        <dbReference type="SAM" id="SignalP"/>
    </source>
</evidence>
<evidence type="ECO:0000313" key="3">
    <source>
        <dbReference type="EMBL" id="CAG9800417.1"/>
    </source>
</evidence>
<feature type="transmembrane region" description="Helical" evidence="1">
    <location>
        <begin position="101"/>
        <end position="130"/>
    </location>
</feature>
<keyword evidence="1" id="KW-1133">Transmembrane helix</keyword>
<gene>
    <name evidence="3" type="ORF">CHIRRI_LOCUS3360</name>
</gene>
<reference evidence="3" key="1">
    <citation type="submission" date="2022-01" db="EMBL/GenBank/DDBJ databases">
        <authorList>
            <person name="King R."/>
        </authorList>
    </citation>
    <scope>NUCLEOTIDE SEQUENCE</scope>
</reference>
<feature type="chain" id="PRO_5040186690" evidence="2">
    <location>
        <begin position="21"/>
        <end position="132"/>
    </location>
</feature>
<dbReference type="AlphaFoldDB" id="A0A9N9RNV0"/>
<accession>A0A9N9RNV0</accession>
<dbReference type="EMBL" id="OU895877">
    <property type="protein sequence ID" value="CAG9800417.1"/>
    <property type="molecule type" value="Genomic_DNA"/>
</dbReference>